<protein>
    <submittedName>
        <fullName evidence="1">Uncharacterized protein</fullName>
    </submittedName>
</protein>
<accession>A0A9W7SRM1</accession>
<dbReference type="Proteomes" id="UP001138500">
    <property type="component" value="Unassembled WGS sequence"/>
</dbReference>
<organism evidence="1 2">
    <name type="scientific">Teratosphaeria destructans</name>
    <dbReference type="NCBI Taxonomy" id="418781"/>
    <lineage>
        <taxon>Eukaryota</taxon>
        <taxon>Fungi</taxon>
        <taxon>Dikarya</taxon>
        <taxon>Ascomycota</taxon>
        <taxon>Pezizomycotina</taxon>
        <taxon>Dothideomycetes</taxon>
        <taxon>Dothideomycetidae</taxon>
        <taxon>Mycosphaerellales</taxon>
        <taxon>Teratosphaeriaceae</taxon>
        <taxon>Teratosphaeria</taxon>
    </lineage>
</organism>
<name>A0A9W7SRM1_9PEZI</name>
<evidence type="ECO:0000313" key="1">
    <source>
        <dbReference type="EMBL" id="KAH9827435.1"/>
    </source>
</evidence>
<gene>
    <name evidence="1" type="ORF">Tdes44962_MAKER02882</name>
</gene>
<dbReference type="AlphaFoldDB" id="A0A9W7SRM1"/>
<evidence type="ECO:0000313" key="2">
    <source>
        <dbReference type="Proteomes" id="UP001138500"/>
    </source>
</evidence>
<comment type="caution">
    <text evidence="1">The sequence shown here is derived from an EMBL/GenBank/DDBJ whole genome shotgun (WGS) entry which is preliminary data.</text>
</comment>
<keyword evidence="2" id="KW-1185">Reference proteome</keyword>
<reference evidence="1 2" key="2">
    <citation type="journal article" date="2021" name="Curr. Genet.">
        <title>Genetic response to nitrogen starvation in the aggressive Eucalyptus foliar pathogen Teratosphaeria destructans.</title>
        <authorList>
            <person name="Havenga M."/>
            <person name="Wingfield B.D."/>
            <person name="Wingfield M.J."/>
            <person name="Dreyer L.L."/>
            <person name="Roets F."/>
            <person name="Aylward J."/>
        </authorList>
    </citation>
    <scope>NUCLEOTIDE SEQUENCE [LARGE SCALE GENOMIC DNA]</scope>
    <source>
        <strain evidence="1">CMW44962</strain>
    </source>
</reference>
<sequence length="138" mass="14996">MLFQPAVVVWGHSSGQVEEDSIIRLVNDDVEADLVLLGVALLGVDIALDVDGLIDEFETGFSLEVDDFTDELESGFVLEVDGFTDEVEIGFSLEVDGFTDEEVELFARVNGELDADLVLLALEDLTEALDVLTGMVEL</sequence>
<dbReference type="EMBL" id="RIBY02001879">
    <property type="protein sequence ID" value="KAH9827435.1"/>
    <property type="molecule type" value="Genomic_DNA"/>
</dbReference>
<reference evidence="1 2" key="1">
    <citation type="journal article" date="2018" name="IMA Fungus">
        <title>IMA Genome-F 10: Nine draft genome sequences of Claviceps purpurea s.lat., including C. arundinis, C. humidiphila, and C. cf. spartinae, pseudomolecules for the pitch canker pathogen Fusarium circinatum, draft genome of Davidsoniella eucalypti, Grosmannia galeiformis, Quambalaria eucalypti, and Teratosphaeria destructans.</title>
        <authorList>
            <person name="Wingfield B.D."/>
            <person name="Liu M."/>
            <person name="Nguyen H.D."/>
            <person name="Lane F.A."/>
            <person name="Morgan S.W."/>
            <person name="De Vos L."/>
            <person name="Wilken P.M."/>
            <person name="Duong T.A."/>
            <person name="Aylward J."/>
            <person name="Coetzee M.P."/>
            <person name="Dadej K."/>
            <person name="De Beer Z.W."/>
            <person name="Findlay W."/>
            <person name="Havenga M."/>
            <person name="Kolarik M."/>
            <person name="Menzies J.G."/>
            <person name="Naidoo K."/>
            <person name="Pochopski O."/>
            <person name="Shoukouhi P."/>
            <person name="Santana Q.C."/>
            <person name="Seifert K.A."/>
            <person name="Soal N."/>
            <person name="Steenkamp E.T."/>
            <person name="Tatham C.T."/>
            <person name="van der Nest M.A."/>
            <person name="Wingfield M.J."/>
        </authorList>
    </citation>
    <scope>NUCLEOTIDE SEQUENCE [LARGE SCALE GENOMIC DNA]</scope>
    <source>
        <strain evidence="1">CMW44962</strain>
    </source>
</reference>
<proteinExistence type="predicted"/>